<organism evidence="2">
    <name type="scientific">hydrothermal vent metagenome</name>
    <dbReference type="NCBI Taxonomy" id="652676"/>
    <lineage>
        <taxon>unclassified sequences</taxon>
        <taxon>metagenomes</taxon>
        <taxon>ecological metagenomes</taxon>
    </lineage>
</organism>
<feature type="transmembrane region" description="Helical" evidence="1">
    <location>
        <begin position="176"/>
        <end position="197"/>
    </location>
</feature>
<feature type="transmembrane region" description="Helical" evidence="1">
    <location>
        <begin position="203"/>
        <end position="225"/>
    </location>
</feature>
<gene>
    <name evidence="2" type="ORF">MGWOODY_XGa2508</name>
</gene>
<reference evidence="2" key="1">
    <citation type="submission" date="2015-10" db="EMBL/GenBank/DDBJ databases">
        <authorList>
            <person name="Gilbert D.G."/>
        </authorList>
    </citation>
    <scope>NUCLEOTIDE SEQUENCE</scope>
</reference>
<sequence length="233" mass="25802">MTDSNTDVRRAIADVELLRRVLNQVEQKKAEHRPVGLFGATLNANILLQGGAFCIALVFVIIEILSGRGISAFIMLGREAGEFPLWGIGLMACLVLAMIVSLYLVLWRAAQNSGEEFNTYIARNFRYARHLSYISDLLMKFIAVSLILLVGQPQWIAPLLLAFTGDYLLQGRLFTLPTRVGVVLGVLCMAAGFIQFVNDSSELLVPFVVFIVITGISLGRLLYLYRQQNGFGD</sequence>
<accession>A0A160TSD0</accession>
<name>A0A160TSD0_9ZZZZ</name>
<keyword evidence="1" id="KW-0472">Membrane</keyword>
<dbReference type="EMBL" id="CZRL01000082">
    <property type="protein sequence ID" value="CUS52315.1"/>
    <property type="molecule type" value="Genomic_DNA"/>
</dbReference>
<evidence type="ECO:0000313" key="2">
    <source>
        <dbReference type="EMBL" id="CUS52315.1"/>
    </source>
</evidence>
<keyword evidence="1" id="KW-1133">Transmembrane helix</keyword>
<keyword evidence="1" id="KW-0812">Transmembrane</keyword>
<proteinExistence type="predicted"/>
<feature type="transmembrane region" description="Helical" evidence="1">
    <location>
        <begin position="46"/>
        <end position="65"/>
    </location>
</feature>
<evidence type="ECO:0000256" key="1">
    <source>
        <dbReference type="SAM" id="Phobius"/>
    </source>
</evidence>
<feature type="transmembrane region" description="Helical" evidence="1">
    <location>
        <begin position="85"/>
        <end position="106"/>
    </location>
</feature>
<dbReference type="AlphaFoldDB" id="A0A160TSD0"/>
<protein>
    <submittedName>
        <fullName evidence="2">Uncharacterized protein</fullName>
    </submittedName>
</protein>
<feature type="transmembrane region" description="Helical" evidence="1">
    <location>
        <begin position="141"/>
        <end position="164"/>
    </location>
</feature>